<protein>
    <recommendedName>
        <fullName evidence="2">Baseplate wedge subunit</fullName>
    </recommendedName>
</protein>
<dbReference type="Pfam" id="PF11246">
    <property type="entry name" value="Phage_gp53"/>
    <property type="match status" value="1"/>
</dbReference>
<proteinExistence type="predicted"/>
<dbReference type="AlphaFoldDB" id="A0A382DJE9"/>
<accession>A0A382DJE9</accession>
<organism evidence="1">
    <name type="scientific">marine metagenome</name>
    <dbReference type="NCBI Taxonomy" id="408172"/>
    <lineage>
        <taxon>unclassified sequences</taxon>
        <taxon>metagenomes</taxon>
        <taxon>ecological metagenomes</taxon>
    </lineage>
</organism>
<evidence type="ECO:0008006" key="2">
    <source>
        <dbReference type="Google" id="ProtNLM"/>
    </source>
</evidence>
<dbReference type="InterPro" id="IPR022607">
    <property type="entry name" value="Phage_T4_Gp53_baseplate_wedge"/>
</dbReference>
<reference evidence="1" key="1">
    <citation type="submission" date="2018-05" db="EMBL/GenBank/DDBJ databases">
        <authorList>
            <person name="Lanie J.A."/>
            <person name="Ng W.-L."/>
            <person name="Kazmierczak K.M."/>
            <person name="Andrzejewski T.M."/>
            <person name="Davidsen T.M."/>
            <person name="Wayne K.J."/>
            <person name="Tettelin H."/>
            <person name="Glass J.I."/>
            <person name="Rusch D."/>
            <person name="Podicherti R."/>
            <person name="Tsui H.-C.T."/>
            <person name="Winkler M.E."/>
        </authorList>
    </citation>
    <scope>NUCLEOTIDE SEQUENCE</scope>
</reference>
<name>A0A382DJE9_9ZZZZ</name>
<gene>
    <name evidence="1" type="ORF">METZ01_LOCUS191454</name>
</gene>
<sequence length="177" mass="21220">MFFKNFPAIPYDSVGNYNFREVTNLLRRIVVRSKVKTNTLMFDTYDVRDGETPEMLADKLYDDPELHWVILMMNDITDFFHQWPMNSTQFNTYVEEKYSNINAIHHYEIAQSSGDTTTKIWVENDTDASAYSDATPITNYEYELREQDRKRKIRLLDPRYLDQFVHEFQTKMRESII</sequence>
<evidence type="ECO:0000313" key="1">
    <source>
        <dbReference type="EMBL" id="SVB38600.1"/>
    </source>
</evidence>
<dbReference type="EMBL" id="UINC01039715">
    <property type="protein sequence ID" value="SVB38600.1"/>
    <property type="molecule type" value="Genomic_DNA"/>
</dbReference>